<comment type="caution">
    <text evidence="1">The sequence shown here is derived from an EMBL/GenBank/DDBJ whole genome shotgun (WGS) entry which is preliminary data.</text>
</comment>
<sequence length="182" mass="20034">MPRFNFENYVCNHGRYGVTEKIHDFAHGTHAEQVPATRPGAARRHGNSQVLRSEWYPTLDLVLIEGGKTYVLARNKELLKANGDCAIMGVMSDDGTTEVPRAYVMRKEGLLLLSKKPVSGDDVYNVVAGYLATYKLLKRGVVLFDAISRTADSKTQCFGLVQAKAGDDTAKAMGRPSPLAWM</sequence>
<dbReference type="SUPFAM" id="SSF56801">
    <property type="entry name" value="Acetyl-CoA synthetase-like"/>
    <property type="match status" value="1"/>
</dbReference>
<dbReference type="EMBL" id="JAQQWN010000010">
    <property type="protein sequence ID" value="KAK8062944.1"/>
    <property type="molecule type" value="Genomic_DNA"/>
</dbReference>
<evidence type="ECO:0000313" key="1">
    <source>
        <dbReference type="EMBL" id="KAK8062944.1"/>
    </source>
</evidence>
<dbReference type="InterPro" id="IPR045851">
    <property type="entry name" value="AMP-bd_C_sf"/>
</dbReference>
<proteinExistence type="predicted"/>
<evidence type="ECO:0000313" key="2">
    <source>
        <dbReference type="Proteomes" id="UP001433268"/>
    </source>
</evidence>
<organism evidence="1 2">
    <name type="scientific">Apiospora hydei</name>
    <dbReference type="NCBI Taxonomy" id="1337664"/>
    <lineage>
        <taxon>Eukaryota</taxon>
        <taxon>Fungi</taxon>
        <taxon>Dikarya</taxon>
        <taxon>Ascomycota</taxon>
        <taxon>Pezizomycotina</taxon>
        <taxon>Sordariomycetes</taxon>
        <taxon>Xylariomycetidae</taxon>
        <taxon>Amphisphaeriales</taxon>
        <taxon>Apiosporaceae</taxon>
        <taxon>Apiospora</taxon>
    </lineage>
</organism>
<dbReference type="Proteomes" id="UP001433268">
    <property type="component" value="Unassembled WGS sequence"/>
</dbReference>
<gene>
    <name evidence="1" type="ORF">PG997_015041</name>
</gene>
<dbReference type="RefSeq" id="XP_066661543.1">
    <property type="nucleotide sequence ID" value="XM_066819355.1"/>
</dbReference>
<keyword evidence="2" id="KW-1185">Reference proteome</keyword>
<accession>A0ABR1UYR2</accession>
<name>A0ABR1UYR2_9PEZI</name>
<reference evidence="1 2" key="1">
    <citation type="submission" date="2023-01" db="EMBL/GenBank/DDBJ databases">
        <title>Analysis of 21 Apiospora genomes using comparative genomics revels a genus with tremendous synthesis potential of carbohydrate active enzymes and secondary metabolites.</title>
        <authorList>
            <person name="Sorensen T."/>
        </authorList>
    </citation>
    <scope>NUCLEOTIDE SEQUENCE [LARGE SCALE GENOMIC DNA]</scope>
    <source>
        <strain evidence="1 2">CBS 114990</strain>
    </source>
</reference>
<dbReference type="GeneID" id="92052415"/>
<dbReference type="Gene3D" id="3.30.300.30">
    <property type="match status" value="1"/>
</dbReference>
<protein>
    <submittedName>
        <fullName evidence="1">Adenylate-forming enzyme AfeA</fullName>
    </submittedName>
</protein>